<dbReference type="EMBL" id="BPLR01018733">
    <property type="protein sequence ID" value="GIZ01863.1"/>
    <property type="molecule type" value="Genomic_DNA"/>
</dbReference>
<organism evidence="1 2">
    <name type="scientific">Caerostris extrusa</name>
    <name type="common">Bark spider</name>
    <name type="synonym">Caerostris bankana</name>
    <dbReference type="NCBI Taxonomy" id="172846"/>
    <lineage>
        <taxon>Eukaryota</taxon>
        <taxon>Metazoa</taxon>
        <taxon>Ecdysozoa</taxon>
        <taxon>Arthropoda</taxon>
        <taxon>Chelicerata</taxon>
        <taxon>Arachnida</taxon>
        <taxon>Araneae</taxon>
        <taxon>Araneomorphae</taxon>
        <taxon>Entelegynae</taxon>
        <taxon>Araneoidea</taxon>
        <taxon>Araneidae</taxon>
        <taxon>Caerostris</taxon>
    </lineage>
</organism>
<dbReference type="AlphaFoldDB" id="A0AAV4Y3Z2"/>
<sequence>MVEFKLHNKWMLLIIDKCIESKRGRNFKLVPMSESSSGLPSVVRVLQWVLQSLSGSSSIWATSLRHQLSVTCARPSM</sequence>
<name>A0AAV4Y3Z2_CAEEX</name>
<gene>
    <name evidence="1" type="ORF">CEXT_171251</name>
</gene>
<evidence type="ECO:0000313" key="2">
    <source>
        <dbReference type="Proteomes" id="UP001054945"/>
    </source>
</evidence>
<keyword evidence="2" id="KW-1185">Reference proteome</keyword>
<comment type="caution">
    <text evidence="1">The sequence shown here is derived from an EMBL/GenBank/DDBJ whole genome shotgun (WGS) entry which is preliminary data.</text>
</comment>
<evidence type="ECO:0000313" key="1">
    <source>
        <dbReference type="EMBL" id="GIZ01863.1"/>
    </source>
</evidence>
<protein>
    <submittedName>
        <fullName evidence="1">Uncharacterized protein</fullName>
    </submittedName>
</protein>
<accession>A0AAV4Y3Z2</accession>
<dbReference type="Proteomes" id="UP001054945">
    <property type="component" value="Unassembled WGS sequence"/>
</dbReference>
<proteinExistence type="predicted"/>
<reference evidence="1 2" key="1">
    <citation type="submission" date="2021-06" db="EMBL/GenBank/DDBJ databases">
        <title>Caerostris extrusa draft genome.</title>
        <authorList>
            <person name="Kono N."/>
            <person name="Arakawa K."/>
        </authorList>
    </citation>
    <scope>NUCLEOTIDE SEQUENCE [LARGE SCALE GENOMIC DNA]</scope>
</reference>